<comment type="caution">
    <text evidence="1">The sequence shown here is derived from an EMBL/GenBank/DDBJ whole genome shotgun (WGS) entry which is preliminary data.</text>
</comment>
<sequence length="123" mass="14247">MKTYKGRKPDKETESFRFWKTKSSDVDTKGSFTIKYKGQEFTLCGFTIVRRKSDKKLVFAYKFKHSEGMVLYYDFGVEREKVREIKIPLLLACRGIGYELCNIVDRLKILDVERGSVVGGKNG</sequence>
<name>A0A0F9IRW0_9ZZZZ</name>
<accession>A0A0F9IRW0</accession>
<evidence type="ECO:0000313" key="1">
    <source>
        <dbReference type="EMBL" id="KKM60144.1"/>
    </source>
</evidence>
<gene>
    <name evidence="1" type="ORF">LCGC14_1544870</name>
</gene>
<proteinExistence type="predicted"/>
<protein>
    <submittedName>
        <fullName evidence="1">Uncharacterized protein</fullName>
    </submittedName>
</protein>
<organism evidence="1">
    <name type="scientific">marine sediment metagenome</name>
    <dbReference type="NCBI Taxonomy" id="412755"/>
    <lineage>
        <taxon>unclassified sequences</taxon>
        <taxon>metagenomes</taxon>
        <taxon>ecological metagenomes</taxon>
    </lineage>
</organism>
<reference evidence="1" key="1">
    <citation type="journal article" date="2015" name="Nature">
        <title>Complex archaea that bridge the gap between prokaryotes and eukaryotes.</title>
        <authorList>
            <person name="Spang A."/>
            <person name="Saw J.H."/>
            <person name="Jorgensen S.L."/>
            <person name="Zaremba-Niedzwiedzka K."/>
            <person name="Martijn J."/>
            <person name="Lind A.E."/>
            <person name="van Eijk R."/>
            <person name="Schleper C."/>
            <person name="Guy L."/>
            <person name="Ettema T.J."/>
        </authorList>
    </citation>
    <scope>NUCLEOTIDE SEQUENCE</scope>
</reference>
<dbReference type="AlphaFoldDB" id="A0A0F9IRW0"/>
<dbReference type="EMBL" id="LAZR01011734">
    <property type="protein sequence ID" value="KKM60144.1"/>
    <property type="molecule type" value="Genomic_DNA"/>
</dbReference>